<reference evidence="1 2" key="1">
    <citation type="submission" date="2015-12" db="EMBL/GenBank/DDBJ databases">
        <title>Draft genome of the nematode, Onchocerca flexuosa.</title>
        <authorList>
            <person name="Mitreva M."/>
        </authorList>
    </citation>
    <scope>NUCLEOTIDE SEQUENCE [LARGE SCALE GENOMIC DNA]</scope>
    <source>
        <strain evidence="1">Red Deer</strain>
    </source>
</reference>
<dbReference type="Proteomes" id="UP000242913">
    <property type="component" value="Unassembled WGS sequence"/>
</dbReference>
<dbReference type="OrthoDB" id="5920525at2759"/>
<protein>
    <submittedName>
        <fullName evidence="1">Uncharacterized protein</fullName>
    </submittedName>
</protein>
<organism evidence="1 2">
    <name type="scientific">Onchocerca flexuosa</name>
    <dbReference type="NCBI Taxonomy" id="387005"/>
    <lineage>
        <taxon>Eukaryota</taxon>
        <taxon>Metazoa</taxon>
        <taxon>Ecdysozoa</taxon>
        <taxon>Nematoda</taxon>
        <taxon>Chromadorea</taxon>
        <taxon>Rhabditida</taxon>
        <taxon>Spirurina</taxon>
        <taxon>Spiruromorpha</taxon>
        <taxon>Filarioidea</taxon>
        <taxon>Onchocercidae</taxon>
        <taxon>Onchocerca</taxon>
    </lineage>
</organism>
<dbReference type="EMBL" id="KZ269977">
    <property type="protein sequence ID" value="OZC12370.1"/>
    <property type="molecule type" value="Genomic_DNA"/>
</dbReference>
<evidence type="ECO:0000313" key="2">
    <source>
        <dbReference type="Proteomes" id="UP000242913"/>
    </source>
</evidence>
<accession>A0A238C5R9</accession>
<proteinExistence type="predicted"/>
<dbReference type="AlphaFoldDB" id="A0A238C5R9"/>
<sequence>MIMIVTFENKDSKSYSSTKVKFEIKILEPRIINVEAYVKKLIRDKQKPNSGVKKNYDRNESGNN</sequence>
<evidence type="ECO:0000313" key="1">
    <source>
        <dbReference type="EMBL" id="OZC12370.1"/>
    </source>
</evidence>
<keyword evidence="2" id="KW-1185">Reference proteome</keyword>
<name>A0A238C5R9_9BILA</name>
<gene>
    <name evidence="1" type="ORF">X798_00001</name>
</gene>